<dbReference type="Proteomes" id="UP001595530">
    <property type="component" value="Unassembled WGS sequence"/>
</dbReference>
<sequence length="105" mass="11227">AQYKNTPKAHMKARIAAADADYSVAKEKCKAQSGNAKDVCIKEAKAVHTKAVVDAKSSQKIKEVKSDATQDKRDADYKVAIEKCDALAGPAKDGCVAEAKLKYGK</sequence>
<feature type="non-terminal residue" evidence="1">
    <location>
        <position position="1"/>
    </location>
</feature>
<proteinExistence type="predicted"/>
<evidence type="ECO:0000313" key="1">
    <source>
        <dbReference type="EMBL" id="MFC3106730.1"/>
    </source>
</evidence>
<accession>A0ABV7EVW7</accession>
<evidence type="ECO:0000313" key="2">
    <source>
        <dbReference type="Proteomes" id="UP001595530"/>
    </source>
</evidence>
<gene>
    <name evidence="1" type="ORF">ACFOFO_01925</name>
</gene>
<comment type="caution">
    <text evidence="1">The sequence shown here is derived from an EMBL/GenBank/DDBJ whole genome shotgun (WGS) entry which is preliminary data.</text>
</comment>
<dbReference type="EMBL" id="JBHRTP010000006">
    <property type="protein sequence ID" value="MFC3106730.1"/>
    <property type="molecule type" value="Genomic_DNA"/>
</dbReference>
<organism evidence="1 2">
    <name type="scientific">Undibacterium arcticum</name>
    <dbReference type="NCBI Taxonomy" id="1762892"/>
    <lineage>
        <taxon>Bacteria</taxon>
        <taxon>Pseudomonadati</taxon>
        <taxon>Pseudomonadota</taxon>
        <taxon>Betaproteobacteria</taxon>
        <taxon>Burkholderiales</taxon>
        <taxon>Oxalobacteraceae</taxon>
        <taxon>Undibacterium</taxon>
    </lineage>
</organism>
<protein>
    <recommendedName>
        <fullName evidence="3">Cell envelope biogenesis protein TolA</fullName>
    </recommendedName>
</protein>
<name>A0ABV7EVW7_9BURK</name>
<keyword evidence="2" id="KW-1185">Reference proteome</keyword>
<evidence type="ECO:0008006" key="3">
    <source>
        <dbReference type="Google" id="ProtNLM"/>
    </source>
</evidence>
<reference evidence="2" key="1">
    <citation type="journal article" date="2019" name="Int. J. Syst. Evol. Microbiol.">
        <title>The Global Catalogue of Microorganisms (GCM) 10K type strain sequencing project: providing services to taxonomists for standard genome sequencing and annotation.</title>
        <authorList>
            <consortium name="The Broad Institute Genomics Platform"/>
            <consortium name="The Broad Institute Genome Sequencing Center for Infectious Disease"/>
            <person name="Wu L."/>
            <person name="Ma J."/>
        </authorList>
    </citation>
    <scope>NUCLEOTIDE SEQUENCE [LARGE SCALE GENOMIC DNA]</scope>
    <source>
        <strain evidence="2">KCTC 42986</strain>
    </source>
</reference>